<dbReference type="PANTHER" id="PTHR28629">
    <property type="entry name" value="TRIOKINASE/FMN CYCLASE"/>
    <property type="match status" value="1"/>
</dbReference>
<evidence type="ECO:0000256" key="8">
    <source>
        <dbReference type="ARBA" id="ARBA00055771"/>
    </source>
</evidence>
<dbReference type="GO" id="GO:0005829">
    <property type="term" value="C:cytosol"/>
    <property type="evidence" value="ECO:0007669"/>
    <property type="project" value="TreeGrafter"/>
</dbReference>
<protein>
    <recommendedName>
        <fullName evidence="3">phosphoenolpyruvate--glycerone phosphotransferase</fullName>
        <ecNumber evidence="3">2.7.1.121</ecNumber>
    </recommendedName>
</protein>
<comment type="subunit">
    <text evidence="7">Homodimer. The dihydroxyacetone kinase complex is composed of a homodimer of DhaM, a homodimer of DhaK and the subunit DhaL.</text>
</comment>
<evidence type="ECO:0000256" key="4">
    <source>
        <dbReference type="ARBA" id="ARBA00022679"/>
    </source>
</evidence>
<evidence type="ECO:0000256" key="6">
    <source>
        <dbReference type="ARBA" id="ARBA00022798"/>
    </source>
</evidence>
<organism evidence="10 11">
    <name type="scientific">Guopingia tenuis</name>
    <dbReference type="NCBI Taxonomy" id="2763656"/>
    <lineage>
        <taxon>Bacteria</taxon>
        <taxon>Bacillati</taxon>
        <taxon>Bacillota</taxon>
        <taxon>Clostridia</taxon>
        <taxon>Christensenellales</taxon>
        <taxon>Christensenellaceae</taxon>
        <taxon>Guopingia</taxon>
    </lineage>
</organism>
<evidence type="ECO:0000256" key="3">
    <source>
        <dbReference type="ARBA" id="ARBA00012095"/>
    </source>
</evidence>
<dbReference type="InterPro" id="IPR004007">
    <property type="entry name" value="DhaL_dom"/>
</dbReference>
<dbReference type="GO" id="GO:0047324">
    <property type="term" value="F:phosphoenolpyruvate-glycerone phosphotransferase activity"/>
    <property type="evidence" value="ECO:0007669"/>
    <property type="project" value="UniProtKB-EC"/>
</dbReference>
<feature type="domain" description="DhaL" evidence="9">
    <location>
        <begin position="8"/>
        <end position="208"/>
    </location>
</feature>
<keyword evidence="11" id="KW-1185">Reference proteome</keyword>
<keyword evidence="4" id="KW-0808">Transferase</keyword>
<sequence length="212" mass="21931">MKKQLTAQDLPALTEYMAGKMTAQKNALAKLDSLTGDGDMGVTVVLAFKAMTRACKRTGGMGIGEIFALFSEEVGENAPSTFGTFIAAMLLGMSEALTDVSLVRAEELARALEAAGEKVMARGGAKPGDKTLLDALVPAAQAARKCADAGEELSEASRKAAQAAAAGAAATEEMKAVTGRAGYMGERTVGSRDPGAEAISLLLQYFDEFVQA</sequence>
<evidence type="ECO:0000259" key="9">
    <source>
        <dbReference type="PROSITE" id="PS51480"/>
    </source>
</evidence>
<keyword evidence="5" id="KW-0418">Kinase</keyword>
<dbReference type="InterPro" id="IPR050861">
    <property type="entry name" value="Dihydroxyacetone_Kinase"/>
</dbReference>
<comment type="function">
    <text evidence="8">ADP-binding subunit of the dihydroxyacetone kinase, which is responsible for the phosphoenolpyruvate (PEP)-dependent phosphorylation of dihydroxyacetone. DhaL-ADP is converted to DhaL-ATP via a phosphoryl group transfer from DhaM and transmits it to dihydroxyacetone binds to DhaK.</text>
</comment>
<dbReference type="GO" id="GO:0019563">
    <property type="term" value="P:glycerol catabolic process"/>
    <property type="evidence" value="ECO:0007669"/>
    <property type="project" value="TreeGrafter"/>
</dbReference>
<dbReference type="AlphaFoldDB" id="A0A926DKA2"/>
<evidence type="ECO:0000256" key="2">
    <source>
        <dbReference type="ARBA" id="ARBA00004745"/>
    </source>
</evidence>
<dbReference type="Gene3D" id="1.25.40.340">
    <property type="match status" value="1"/>
</dbReference>
<dbReference type="InterPro" id="IPR036117">
    <property type="entry name" value="DhaL_dom_sf"/>
</dbReference>
<dbReference type="FunFam" id="1.25.40.340:FF:000002">
    <property type="entry name" value="Dihydroxyacetone kinase, L subunit"/>
    <property type="match status" value="1"/>
</dbReference>
<comment type="pathway">
    <text evidence="2">Polyol metabolism; glycerol degradation.</text>
</comment>
<dbReference type="EMBL" id="JACRSS010000006">
    <property type="protein sequence ID" value="MBC8539289.1"/>
    <property type="molecule type" value="Genomic_DNA"/>
</dbReference>
<dbReference type="PANTHER" id="PTHR28629:SF4">
    <property type="entry name" value="TRIOKINASE_FMN CYCLASE"/>
    <property type="match status" value="1"/>
</dbReference>
<evidence type="ECO:0000313" key="10">
    <source>
        <dbReference type="EMBL" id="MBC8539289.1"/>
    </source>
</evidence>
<evidence type="ECO:0000256" key="1">
    <source>
        <dbReference type="ARBA" id="ARBA00001113"/>
    </source>
</evidence>
<dbReference type="Pfam" id="PF02734">
    <property type="entry name" value="Dak2"/>
    <property type="match status" value="1"/>
</dbReference>
<gene>
    <name evidence="10" type="ORF">H8693_10165</name>
</gene>
<accession>A0A926DKA2</accession>
<dbReference type="SUPFAM" id="SSF101473">
    <property type="entry name" value="DhaL-like"/>
    <property type="match status" value="1"/>
</dbReference>
<keyword evidence="6" id="KW-0319">Glycerol metabolism</keyword>
<evidence type="ECO:0000313" key="11">
    <source>
        <dbReference type="Proteomes" id="UP000617951"/>
    </source>
</evidence>
<evidence type="ECO:0000256" key="5">
    <source>
        <dbReference type="ARBA" id="ARBA00022777"/>
    </source>
</evidence>
<proteinExistence type="predicted"/>
<dbReference type="SMART" id="SM01120">
    <property type="entry name" value="Dak2"/>
    <property type="match status" value="1"/>
</dbReference>
<evidence type="ECO:0000256" key="7">
    <source>
        <dbReference type="ARBA" id="ARBA00046577"/>
    </source>
</evidence>
<dbReference type="GO" id="GO:0004371">
    <property type="term" value="F:glycerone kinase activity"/>
    <property type="evidence" value="ECO:0007669"/>
    <property type="project" value="InterPro"/>
</dbReference>
<dbReference type="EC" id="2.7.1.121" evidence="3"/>
<comment type="catalytic activity">
    <reaction evidence="1">
        <text>dihydroxyacetone + phosphoenolpyruvate = dihydroxyacetone phosphate + pyruvate</text>
        <dbReference type="Rhea" id="RHEA:18381"/>
        <dbReference type="ChEBI" id="CHEBI:15361"/>
        <dbReference type="ChEBI" id="CHEBI:16016"/>
        <dbReference type="ChEBI" id="CHEBI:57642"/>
        <dbReference type="ChEBI" id="CHEBI:58702"/>
        <dbReference type="EC" id="2.7.1.121"/>
    </reaction>
</comment>
<reference evidence="10" key="1">
    <citation type="submission" date="2020-08" db="EMBL/GenBank/DDBJ databases">
        <title>Genome public.</title>
        <authorList>
            <person name="Liu C."/>
            <person name="Sun Q."/>
        </authorList>
    </citation>
    <scope>NUCLEOTIDE SEQUENCE</scope>
    <source>
        <strain evidence="10">NSJ-63</strain>
    </source>
</reference>
<dbReference type="RefSeq" id="WP_249280884.1">
    <property type="nucleotide sequence ID" value="NZ_JACRSS010000006.1"/>
</dbReference>
<comment type="caution">
    <text evidence="10">The sequence shown here is derived from an EMBL/GenBank/DDBJ whole genome shotgun (WGS) entry which is preliminary data.</text>
</comment>
<dbReference type="PROSITE" id="PS51480">
    <property type="entry name" value="DHAL"/>
    <property type="match status" value="1"/>
</dbReference>
<name>A0A926DKA2_9FIRM</name>
<dbReference type="Proteomes" id="UP000617951">
    <property type="component" value="Unassembled WGS sequence"/>
</dbReference>